<gene>
    <name evidence="2" type="ORF">ECRASSUSDP1_LOCUS4708</name>
</gene>
<dbReference type="Proteomes" id="UP001295684">
    <property type="component" value="Unassembled WGS sequence"/>
</dbReference>
<dbReference type="AlphaFoldDB" id="A0AAD1XAH2"/>
<dbReference type="EMBL" id="CAMPGE010004525">
    <property type="protein sequence ID" value="CAI2363375.1"/>
    <property type="molecule type" value="Genomic_DNA"/>
</dbReference>
<protein>
    <submittedName>
        <fullName evidence="2">Uncharacterized protein</fullName>
    </submittedName>
</protein>
<proteinExistence type="predicted"/>
<evidence type="ECO:0000313" key="3">
    <source>
        <dbReference type="Proteomes" id="UP001295684"/>
    </source>
</evidence>
<accession>A0AAD1XAH2</accession>
<evidence type="ECO:0000256" key="1">
    <source>
        <dbReference type="SAM" id="MobiDB-lite"/>
    </source>
</evidence>
<reference evidence="2" key="1">
    <citation type="submission" date="2023-07" db="EMBL/GenBank/DDBJ databases">
        <authorList>
            <consortium name="AG Swart"/>
            <person name="Singh M."/>
            <person name="Singh A."/>
            <person name="Seah K."/>
            <person name="Emmerich C."/>
        </authorList>
    </citation>
    <scope>NUCLEOTIDE SEQUENCE</scope>
    <source>
        <strain evidence="2">DP1</strain>
    </source>
</reference>
<name>A0AAD1XAH2_EUPCR</name>
<comment type="caution">
    <text evidence="2">The sequence shown here is derived from an EMBL/GenBank/DDBJ whole genome shotgun (WGS) entry which is preliminary data.</text>
</comment>
<keyword evidence="3" id="KW-1185">Reference proteome</keyword>
<feature type="region of interest" description="Disordered" evidence="1">
    <location>
        <begin position="235"/>
        <end position="255"/>
    </location>
</feature>
<evidence type="ECO:0000313" key="2">
    <source>
        <dbReference type="EMBL" id="CAI2363375.1"/>
    </source>
</evidence>
<feature type="compositionally biased region" description="Pro residues" evidence="1">
    <location>
        <begin position="240"/>
        <end position="254"/>
    </location>
</feature>
<organism evidence="2 3">
    <name type="scientific">Euplotes crassus</name>
    <dbReference type="NCBI Taxonomy" id="5936"/>
    <lineage>
        <taxon>Eukaryota</taxon>
        <taxon>Sar</taxon>
        <taxon>Alveolata</taxon>
        <taxon>Ciliophora</taxon>
        <taxon>Intramacronucleata</taxon>
        <taxon>Spirotrichea</taxon>
        <taxon>Hypotrichia</taxon>
        <taxon>Euplotida</taxon>
        <taxon>Euplotidae</taxon>
        <taxon>Moneuplotes</taxon>
    </lineage>
</organism>
<sequence length="400" mass="45897">MKIHKKKANKFANLYRRRLEIMKKQNSTTKYRNFIDEYNNTEGIKKKPTSKFEDLKIDPDSNMQCATFLPPTRYFVPRTNSRNNQTEVQHAFSADDVETVMKNIYQTPNEFNITIDNRTPKDSFHKENDNIDSLKFPNISRTVILTEKDDTTDQKTENEDIDIVSKMITHDLAPSESGPTGSITDRGENQSYQRIIISESVPKIHKKPNHKLNTLFPRRIHKLFNQQCKSHLTFAKKPMSPKPPQKPSPVPLQPIDPLERTRIDYITSTATTNLHPFESSKSAANLLAEIPSCSDKQAPSHSMNTDLILSEQAPTQLISKIRNKIADQPRKEEKRIMNEEDIRLIAKNAKSYKQIPFSTTPALEQPKAQNQAEILARLNLNEKMKILDSLVKQMEADCGI</sequence>